<dbReference type="GO" id="GO:0046872">
    <property type="term" value="F:metal ion binding"/>
    <property type="evidence" value="ECO:0007669"/>
    <property type="project" value="UniProtKB-KW"/>
</dbReference>
<keyword evidence="10" id="KW-0411">Iron-sulfur</keyword>
<dbReference type="NCBIfam" id="NF005415">
    <property type="entry name" value="PRK06991.1"/>
    <property type="match status" value="1"/>
</dbReference>
<evidence type="ECO:0000256" key="10">
    <source>
        <dbReference type="ARBA" id="ARBA00023014"/>
    </source>
</evidence>
<dbReference type="PANTHER" id="PTHR42859:SF3">
    <property type="entry name" value="ION-TRANSLOCATING OXIDOREDUCTASE COMPLEX SUBUNIT B"/>
    <property type="match status" value="1"/>
</dbReference>
<evidence type="ECO:0000256" key="5">
    <source>
        <dbReference type="ARBA" id="ARBA00022723"/>
    </source>
</evidence>
<evidence type="ECO:0000256" key="12">
    <source>
        <dbReference type="SAM" id="MobiDB-lite"/>
    </source>
</evidence>
<dbReference type="SUPFAM" id="SSF54862">
    <property type="entry name" value="4Fe-4S ferredoxins"/>
    <property type="match status" value="1"/>
</dbReference>
<dbReference type="GO" id="GO:0009055">
    <property type="term" value="F:electron transfer activity"/>
    <property type="evidence" value="ECO:0007669"/>
    <property type="project" value="InterPro"/>
</dbReference>
<evidence type="ECO:0000259" key="14">
    <source>
        <dbReference type="PROSITE" id="PS51656"/>
    </source>
</evidence>
<feature type="compositionally biased region" description="Polar residues" evidence="12">
    <location>
        <begin position="294"/>
        <end position="306"/>
    </location>
</feature>
<feature type="region of interest" description="Disordered" evidence="12">
    <location>
        <begin position="285"/>
        <end position="347"/>
    </location>
</feature>
<proteinExistence type="predicted"/>
<evidence type="ECO:0000256" key="6">
    <source>
        <dbReference type="ARBA" id="ARBA00022737"/>
    </source>
</evidence>
<evidence type="ECO:0000313" key="16">
    <source>
        <dbReference type="Proteomes" id="UP000789704"/>
    </source>
</evidence>
<dbReference type="InterPro" id="IPR050294">
    <property type="entry name" value="RnfB_subfamily"/>
</dbReference>
<evidence type="ECO:0000256" key="2">
    <source>
        <dbReference type="ARBA" id="ARBA00022475"/>
    </source>
</evidence>
<dbReference type="PROSITE" id="PS00198">
    <property type="entry name" value="4FE4S_FER_1"/>
    <property type="match status" value="2"/>
</dbReference>
<evidence type="ECO:0000256" key="4">
    <source>
        <dbReference type="ARBA" id="ARBA00022519"/>
    </source>
</evidence>
<keyword evidence="7" id="KW-1278">Translocase</keyword>
<keyword evidence="9" id="KW-0408">Iron</keyword>
<dbReference type="InterPro" id="IPR017896">
    <property type="entry name" value="4Fe4S_Fe-S-bd"/>
</dbReference>
<keyword evidence="8" id="KW-0249">Electron transport</keyword>
<gene>
    <name evidence="15" type="primary">rsxB</name>
    <name evidence="15" type="ORF">LMG31841_00730</name>
</gene>
<keyword evidence="1" id="KW-0813">Transport</keyword>
<feature type="domain" description="4Fe-4S ferredoxin-type" evidence="13">
    <location>
        <begin position="162"/>
        <end position="191"/>
    </location>
</feature>
<reference evidence="15" key="1">
    <citation type="submission" date="2021-04" db="EMBL/GenBank/DDBJ databases">
        <authorList>
            <person name="Vanwijnsberghe S."/>
        </authorList>
    </citation>
    <scope>NUCLEOTIDE SEQUENCE</scope>
    <source>
        <strain evidence="15">LMG 31841</strain>
    </source>
</reference>
<dbReference type="NCBIfam" id="TIGR01944">
    <property type="entry name" value="rnfB"/>
    <property type="match status" value="1"/>
</dbReference>
<evidence type="ECO:0000256" key="3">
    <source>
        <dbReference type="ARBA" id="ARBA00022485"/>
    </source>
</evidence>
<dbReference type="EMBL" id="CAJQZC010000001">
    <property type="protein sequence ID" value="CAG4888637.1"/>
    <property type="molecule type" value="Genomic_DNA"/>
</dbReference>
<keyword evidence="11" id="KW-0472">Membrane</keyword>
<dbReference type="PROSITE" id="PS51379">
    <property type="entry name" value="4FE4S_FER_2"/>
    <property type="match status" value="2"/>
</dbReference>
<dbReference type="Pfam" id="PF04060">
    <property type="entry name" value="FeS"/>
    <property type="match status" value="1"/>
</dbReference>
<evidence type="ECO:0000256" key="9">
    <source>
        <dbReference type="ARBA" id="ARBA00023004"/>
    </source>
</evidence>
<keyword evidence="6" id="KW-0677">Repeat</keyword>
<feature type="region of interest" description="Disordered" evidence="12">
    <location>
        <begin position="23"/>
        <end position="51"/>
    </location>
</feature>
<comment type="caution">
    <text evidence="15">The sequence shown here is derived from an EMBL/GenBank/DDBJ whole genome shotgun (WGS) entry which is preliminary data.</text>
</comment>
<keyword evidence="16" id="KW-1185">Reference proteome</keyword>
<dbReference type="AlphaFoldDB" id="A0A9N8WZH7"/>
<keyword evidence="5" id="KW-0479">Metal-binding</keyword>
<dbReference type="InterPro" id="IPR010207">
    <property type="entry name" value="Elect_transpt_cplx_RnfB/RsxB"/>
</dbReference>
<dbReference type="Proteomes" id="UP000789704">
    <property type="component" value="Unassembled WGS sequence"/>
</dbReference>
<keyword evidence="2" id="KW-1003">Cell membrane</keyword>
<evidence type="ECO:0000256" key="7">
    <source>
        <dbReference type="ARBA" id="ARBA00022967"/>
    </source>
</evidence>
<protein>
    <submittedName>
        <fullName evidence="15">Ion-translocating oxidoreductase complex subunit B</fullName>
    </submittedName>
</protein>
<dbReference type="PANTHER" id="PTHR42859">
    <property type="entry name" value="OXIDOREDUCTASE"/>
    <property type="match status" value="1"/>
</dbReference>
<dbReference type="Gene3D" id="1.10.15.40">
    <property type="entry name" value="Electron transport complex subunit B, putative Fe-S cluster"/>
    <property type="match status" value="1"/>
</dbReference>
<dbReference type="InterPro" id="IPR017900">
    <property type="entry name" value="4Fe4S_Fe_S_CS"/>
</dbReference>
<keyword evidence="4" id="KW-0997">Cell inner membrane</keyword>
<evidence type="ECO:0000256" key="8">
    <source>
        <dbReference type="ARBA" id="ARBA00022982"/>
    </source>
</evidence>
<evidence type="ECO:0000256" key="1">
    <source>
        <dbReference type="ARBA" id="ARBA00022448"/>
    </source>
</evidence>
<sequence>MVCEAQSGKSAIIPYLAQAPSRKRSSLVAHRRRAPRPGRFHAPHGPPASPDVVTVTDSITLADRIEDLLPQTQCTKCGYAGCRPYAEAIASGEASYNQCPPGGAEGIARLAALLSRPLIPLNPENGVERPRPVAVIDETLCIGCTLCMQACPVDAIVGAPKQMHTMIAALCTGCDLCVPPCPVDCIAMVPVTGEHTGWDAWSQPLADAARERYEARAARLAREREAAEARAAARRAPGAAPSAAAASQAAATADAPAALSATPADDPEAKKRAIIQAALERARKKKEELAAQGQGPQNTQQVSADVQAQIDAAEARRRRLGIAQDGVDPGPAAPAAEDAARNPSPES</sequence>
<evidence type="ECO:0000256" key="11">
    <source>
        <dbReference type="ARBA" id="ARBA00023136"/>
    </source>
</evidence>
<evidence type="ECO:0000313" key="15">
    <source>
        <dbReference type="EMBL" id="CAG4888637.1"/>
    </source>
</evidence>
<dbReference type="InterPro" id="IPR007202">
    <property type="entry name" value="4Fe-4S_dom"/>
</dbReference>
<organism evidence="15 16">
    <name type="scientific">Paraburkholderia saeva</name>
    <dbReference type="NCBI Taxonomy" id="2777537"/>
    <lineage>
        <taxon>Bacteria</taxon>
        <taxon>Pseudomonadati</taxon>
        <taxon>Pseudomonadota</taxon>
        <taxon>Betaproteobacteria</taxon>
        <taxon>Burkholderiales</taxon>
        <taxon>Burkholderiaceae</taxon>
        <taxon>Paraburkholderia</taxon>
    </lineage>
</organism>
<feature type="compositionally biased region" description="Basic residues" evidence="12">
    <location>
        <begin position="23"/>
        <end position="42"/>
    </location>
</feature>
<dbReference type="GO" id="GO:0051539">
    <property type="term" value="F:4 iron, 4 sulfur cluster binding"/>
    <property type="evidence" value="ECO:0007669"/>
    <property type="project" value="UniProtKB-KW"/>
</dbReference>
<dbReference type="PROSITE" id="PS51656">
    <property type="entry name" value="4FE4S"/>
    <property type="match status" value="1"/>
</dbReference>
<name>A0A9N8WZH7_9BURK</name>
<dbReference type="Gene3D" id="3.30.70.20">
    <property type="match status" value="1"/>
</dbReference>
<evidence type="ECO:0000259" key="13">
    <source>
        <dbReference type="PROSITE" id="PS51379"/>
    </source>
</evidence>
<keyword evidence="3" id="KW-0004">4Fe-4S</keyword>
<feature type="compositionally biased region" description="Low complexity" evidence="12">
    <location>
        <begin position="323"/>
        <end position="337"/>
    </location>
</feature>
<accession>A0A9N8WZH7</accession>
<feature type="domain" description="4Fe-4S ferredoxin-type" evidence="13">
    <location>
        <begin position="132"/>
        <end position="161"/>
    </location>
</feature>
<dbReference type="Pfam" id="PF14697">
    <property type="entry name" value="Fer4_21"/>
    <property type="match status" value="1"/>
</dbReference>
<feature type="domain" description="4Fe-4S" evidence="14">
    <location>
        <begin position="57"/>
        <end position="116"/>
    </location>
</feature>